<evidence type="ECO:0000313" key="3">
    <source>
        <dbReference type="Proteomes" id="UP000198677"/>
    </source>
</evidence>
<gene>
    <name evidence="2" type="ORF">SAMN05444583_11566</name>
</gene>
<organism evidence="2 3">
    <name type="scientific">Rhodococcus maanshanensis</name>
    <dbReference type="NCBI Taxonomy" id="183556"/>
    <lineage>
        <taxon>Bacteria</taxon>
        <taxon>Bacillati</taxon>
        <taxon>Actinomycetota</taxon>
        <taxon>Actinomycetes</taxon>
        <taxon>Mycobacteriales</taxon>
        <taxon>Nocardiaceae</taxon>
        <taxon>Rhodococcus</taxon>
    </lineage>
</organism>
<proteinExistence type="predicted"/>
<sequence length="175" mass="17115">MNMRTKGAIAAGAATVLLAGGAGSMAAFTGGGGIGGGGVGSGSLALTQSGTPNWKDQHGSIAITDFRAVPGDTVTYMGSFKITATGTNLRANLAVDGASITGDPALKAAMTTSVTATINGASLPSGAGGAVITPAQNGKIVDVKVMFTFQPTTPSAVAQTAQINLSNFNVTLKQV</sequence>
<accession>A0A1H7TAT7</accession>
<reference evidence="3" key="1">
    <citation type="submission" date="2016-10" db="EMBL/GenBank/DDBJ databases">
        <authorList>
            <person name="Varghese N."/>
            <person name="Submissions S."/>
        </authorList>
    </citation>
    <scope>NUCLEOTIDE SEQUENCE [LARGE SCALE GENOMIC DNA]</scope>
    <source>
        <strain evidence="3">DSM 44675</strain>
    </source>
</reference>
<dbReference type="InterPro" id="IPR024006">
    <property type="entry name" value="Alt_signal_exp_actinobact"/>
</dbReference>
<dbReference type="AlphaFoldDB" id="A0A1H7TAT7"/>
<keyword evidence="3" id="KW-1185">Reference proteome</keyword>
<dbReference type="NCBIfam" id="TIGR04089">
    <property type="entry name" value="exp_by_SipW_III"/>
    <property type="match status" value="1"/>
</dbReference>
<feature type="signal peptide" evidence="1">
    <location>
        <begin position="1"/>
        <end position="26"/>
    </location>
</feature>
<protein>
    <submittedName>
        <fullName evidence="2">Alternate signal-mediated exported protein, RER_14450 family</fullName>
    </submittedName>
</protein>
<dbReference type="EMBL" id="FOAW01000015">
    <property type="protein sequence ID" value="SEL81990.1"/>
    <property type="molecule type" value="Genomic_DNA"/>
</dbReference>
<feature type="chain" id="PRO_5011508479" evidence="1">
    <location>
        <begin position="27"/>
        <end position="175"/>
    </location>
</feature>
<dbReference type="OrthoDB" id="4466954at2"/>
<keyword evidence="1" id="KW-0732">Signal</keyword>
<name>A0A1H7TAT7_9NOCA</name>
<evidence type="ECO:0000313" key="2">
    <source>
        <dbReference type="EMBL" id="SEL81990.1"/>
    </source>
</evidence>
<dbReference type="Proteomes" id="UP000198677">
    <property type="component" value="Unassembled WGS sequence"/>
</dbReference>
<evidence type="ECO:0000256" key="1">
    <source>
        <dbReference type="SAM" id="SignalP"/>
    </source>
</evidence>